<evidence type="ECO:0000313" key="7">
    <source>
        <dbReference type="Proteomes" id="UP000305539"/>
    </source>
</evidence>
<dbReference type="NCBIfam" id="TIGR03361">
    <property type="entry name" value="VI_Rhs_Vgr"/>
    <property type="match status" value="1"/>
</dbReference>
<evidence type="ECO:0000259" key="3">
    <source>
        <dbReference type="Pfam" id="PF04717"/>
    </source>
</evidence>
<keyword evidence="7" id="KW-1185">Reference proteome</keyword>
<dbReference type="Pfam" id="PF10106">
    <property type="entry name" value="DUF2345"/>
    <property type="match status" value="1"/>
</dbReference>
<feature type="domain" description="Gp5/Type VI secretion system Vgr protein OB-fold" evidence="3">
    <location>
        <begin position="439"/>
        <end position="506"/>
    </location>
</feature>
<dbReference type="Pfam" id="PF05954">
    <property type="entry name" value="Phage_GPD"/>
    <property type="match status" value="1"/>
</dbReference>
<dbReference type="InterPro" id="IPR006533">
    <property type="entry name" value="T6SS_Vgr_RhsGE"/>
</dbReference>
<evidence type="ECO:0000259" key="4">
    <source>
        <dbReference type="Pfam" id="PF10106"/>
    </source>
</evidence>
<feature type="domain" description="Putative type VI secretion system Rhs element associated Vgr" evidence="5">
    <location>
        <begin position="526"/>
        <end position="629"/>
    </location>
</feature>
<dbReference type="SUPFAM" id="SSF69255">
    <property type="entry name" value="gp5 N-terminal domain-like"/>
    <property type="match status" value="1"/>
</dbReference>
<evidence type="ECO:0000256" key="2">
    <source>
        <dbReference type="SAM" id="MobiDB-lite"/>
    </source>
</evidence>
<dbReference type="AlphaFoldDB" id="A0A4U1I4T0"/>
<evidence type="ECO:0000313" key="6">
    <source>
        <dbReference type="EMBL" id="TKC88265.1"/>
    </source>
</evidence>
<sequence>MGSQNIISTLRGGLIQSDRLLKLDSPLPGNSLLPQRVIARSRIGRDYEFSVDTVSTSDAIELKTLIAQPVTLWIQQTDSSYRPHHGYVHTARRLGSDGGLTSYQIAFASWLHFLRFRKDARVWQDKTADAILTDVFNQHPQAQGAFRFALGKALPSRSFCMQYEDDWNFVQRIMESEGLFGYFEQAADGKSHTLVVADSLDTLSPLSPQAVQFYRAGANSETDALVQWSGTRTLQSTTLTTRTFDYKSPGSAANPKGTSVPAMPNQGNLPQQNEVYEYTGSYTYGDQSRGDALSKIRMEEWESRAKRFCGGGGVRGIDAGRWFELNDHPEHAADGAQNRQFAIIETAWFIENNLPAPNRAANFPHSLKAELATVKDDHSGFAGTATVKHADGGEGFFLVQIEAQRRNVAYRSPFEHSKPEMHKQTAIVVGPADEEVYTDSLNRVKIRFHWDRLNDGDEKASCWVRVAMSDTGGEYGSVHVPRVGEEVLIDWIGGDCDRPIATGRVYNGSTKPQWHSNGLLSGFKSKEFQGGGYNQMVMDDATGQNRIHLYSTSANAQLHLGYLIAQNGNSRGAYLGSGFDLKSDAYGAVRAGQGLYVTTYPAGSQPLDVREASSQLVNAESIVEAMSDASTTHQAENLNDGHDTLKAFTDATQNSVAGSASGGKTAGGGTGNANAFAEPVMLFASPSGIALSTQQSAHISSDAHTNLISGQSTHIASGKSLIASVAEKLSMFVQNSGMKLFAAKGKVEVEAHSDNIELTAQKTLKVLSATQTVEAAAKQEILLTAGGAYIRVKDGNIEIHAPGNIDIKGAEHAFAGPAQIPYPLPTLPSNICIPCLIAEYSQGSLLGKV</sequence>
<dbReference type="RefSeq" id="WP_136895450.1">
    <property type="nucleotide sequence ID" value="NZ_SWJE01000007.1"/>
</dbReference>
<evidence type="ECO:0000259" key="5">
    <source>
        <dbReference type="Pfam" id="PF13296"/>
    </source>
</evidence>
<dbReference type="InterPro" id="IPR006531">
    <property type="entry name" value="Gp5/Vgr_OB"/>
</dbReference>
<evidence type="ECO:0000256" key="1">
    <source>
        <dbReference type="ARBA" id="ARBA00005558"/>
    </source>
</evidence>
<accession>A0A4U1I4T0</accession>
<dbReference type="Pfam" id="PF04717">
    <property type="entry name" value="Phage_base_V"/>
    <property type="match status" value="1"/>
</dbReference>
<feature type="domain" description="DUF2345" evidence="4">
    <location>
        <begin position="669"/>
        <end position="818"/>
    </location>
</feature>
<dbReference type="Gene3D" id="3.55.50.10">
    <property type="entry name" value="Baseplate protein-like domains"/>
    <property type="match status" value="1"/>
</dbReference>
<protein>
    <submittedName>
        <fullName evidence="6">Type VI secretion system tip protein VgrG</fullName>
    </submittedName>
</protein>
<feature type="region of interest" description="Disordered" evidence="2">
    <location>
        <begin position="245"/>
        <end position="269"/>
    </location>
</feature>
<comment type="similarity">
    <text evidence="1">Belongs to the VgrG protein family.</text>
</comment>
<dbReference type="InterPro" id="IPR018769">
    <property type="entry name" value="VgrG2_DUF2345"/>
</dbReference>
<dbReference type="Gene3D" id="2.40.50.230">
    <property type="entry name" value="Gp5 N-terminal domain"/>
    <property type="match status" value="1"/>
</dbReference>
<dbReference type="EMBL" id="SWJE01000007">
    <property type="protein sequence ID" value="TKC88265.1"/>
    <property type="molecule type" value="Genomic_DNA"/>
</dbReference>
<proteinExistence type="inferred from homology"/>
<organism evidence="6 7">
    <name type="scientific">Trinickia terrae</name>
    <dbReference type="NCBI Taxonomy" id="2571161"/>
    <lineage>
        <taxon>Bacteria</taxon>
        <taxon>Pseudomonadati</taxon>
        <taxon>Pseudomonadota</taxon>
        <taxon>Betaproteobacteria</taxon>
        <taxon>Burkholderiales</taxon>
        <taxon>Burkholderiaceae</taxon>
        <taxon>Trinickia</taxon>
    </lineage>
</organism>
<dbReference type="NCBIfam" id="TIGR01646">
    <property type="entry name" value="vgr_GE"/>
    <property type="match status" value="1"/>
</dbReference>
<reference evidence="6 7" key="1">
    <citation type="submission" date="2019-04" db="EMBL/GenBank/DDBJ databases">
        <title>Trinickia sp. 7GSK02, isolated from subtropical forest soil.</title>
        <authorList>
            <person name="Gao Z.-H."/>
            <person name="Qiu L.-H."/>
        </authorList>
    </citation>
    <scope>NUCLEOTIDE SEQUENCE [LARGE SCALE GENOMIC DNA]</scope>
    <source>
        <strain evidence="6 7">7GSK02</strain>
    </source>
</reference>
<dbReference type="InterPro" id="IPR037026">
    <property type="entry name" value="Vgr_OB-fold_dom_sf"/>
</dbReference>
<dbReference type="SUPFAM" id="SSF69279">
    <property type="entry name" value="Phage tail proteins"/>
    <property type="match status" value="2"/>
</dbReference>
<name>A0A4U1I4T0_9BURK</name>
<dbReference type="Gene3D" id="4.10.220.110">
    <property type="match status" value="1"/>
</dbReference>
<dbReference type="Gene3D" id="2.30.110.50">
    <property type="match status" value="1"/>
</dbReference>
<dbReference type="Pfam" id="PF13296">
    <property type="entry name" value="T6SS_Vgr"/>
    <property type="match status" value="1"/>
</dbReference>
<dbReference type="InterPro" id="IPR017847">
    <property type="entry name" value="T6SS_RhsGE_Vgr_subset"/>
</dbReference>
<dbReference type="Proteomes" id="UP000305539">
    <property type="component" value="Unassembled WGS sequence"/>
</dbReference>
<dbReference type="SUPFAM" id="SSF69349">
    <property type="entry name" value="Phage fibre proteins"/>
    <property type="match status" value="1"/>
</dbReference>
<dbReference type="OrthoDB" id="8590234at2"/>
<dbReference type="InterPro" id="IPR028244">
    <property type="entry name" value="T6SS_Rhs_Vgr_dom"/>
</dbReference>
<comment type="caution">
    <text evidence="6">The sequence shown here is derived from an EMBL/GenBank/DDBJ whole genome shotgun (WGS) entry which is preliminary data.</text>
</comment>
<gene>
    <name evidence="6" type="ORF">FAZ69_14030</name>
</gene>